<feature type="binding site" evidence="4">
    <location>
        <position position="21"/>
    </location>
    <ligand>
        <name>Mg(2+)</name>
        <dbReference type="ChEBI" id="CHEBI:18420"/>
    </ligand>
</feature>
<evidence type="ECO:0000313" key="5">
    <source>
        <dbReference type="EMBL" id="KAH9641992.1"/>
    </source>
</evidence>
<evidence type="ECO:0000256" key="3">
    <source>
        <dbReference type="PIRSR" id="PIRSR606689-1"/>
    </source>
</evidence>
<evidence type="ECO:0000256" key="2">
    <source>
        <dbReference type="ARBA" id="ARBA00023134"/>
    </source>
</evidence>
<evidence type="ECO:0000256" key="1">
    <source>
        <dbReference type="ARBA" id="ARBA00022741"/>
    </source>
</evidence>
<reference evidence="5" key="1">
    <citation type="journal article" date="2021" name="G3 (Bethesda)">
        <title>Genome and transcriptome analysis of the beet armyworm Spodoptera exigua reveals targets for pest control. .</title>
        <authorList>
            <person name="Simon S."/>
            <person name="Breeschoten T."/>
            <person name="Jansen H.J."/>
            <person name="Dirks R.P."/>
            <person name="Schranz M.E."/>
            <person name="Ros V.I.D."/>
        </authorList>
    </citation>
    <scope>NUCLEOTIDE SEQUENCE</scope>
    <source>
        <strain evidence="5">TB_SE_WUR_2020</strain>
    </source>
</reference>
<name>A0A922MTC3_SPOEX</name>
<dbReference type="GO" id="GO:0003924">
    <property type="term" value="F:GTPase activity"/>
    <property type="evidence" value="ECO:0007669"/>
    <property type="project" value="InterPro"/>
</dbReference>
<dbReference type="GO" id="GO:0046872">
    <property type="term" value="F:metal ion binding"/>
    <property type="evidence" value="ECO:0007669"/>
    <property type="project" value="UniProtKB-KW"/>
</dbReference>
<dbReference type="Proteomes" id="UP000814243">
    <property type="component" value="Unassembled WGS sequence"/>
</dbReference>
<evidence type="ECO:0000256" key="4">
    <source>
        <dbReference type="PIRSR" id="PIRSR606689-2"/>
    </source>
</evidence>
<dbReference type="Gene3D" id="3.40.50.300">
    <property type="entry name" value="P-loop containing nucleotide triphosphate hydrolases"/>
    <property type="match status" value="1"/>
</dbReference>
<dbReference type="PANTHER" id="PTHR46688">
    <property type="entry name" value="ADP-RIBOSYLATION FACTOR-LIKE PROTEIN 16"/>
    <property type="match status" value="1"/>
</dbReference>
<feature type="binding site" evidence="4">
    <location>
        <position position="42"/>
    </location>
    <ligand>
        <name>Mg(2+)</name>
        <dbReference type="ChEBI" id="CHEBI:18420"/>
    </ligand>
</feature>
<gene>
    <name evidence="5" type="ORF">HF086_010504</name>
</gene>
<dbReference type="InterPro" id="IPR006689">
    <property type="entry name" value="Small_GTPase_ARF/SAR"/>
</dbReference>
<dbReference type="SUPFAM" id="SSF52540">
    <property type="entry name" value="P-loop containing nucleoside triphosphate hydrolases"/>
    <property type="match status" value="1"/>
</dbReference>
<keyword evidence="2 3" id="KW-0342">GTP-binding</keyword>
<keyword evidence="4" id="KW-0460">Magnesium</keyword>
<dbReference type="GO" id="GO:0005525">
    <property type="term" value="F:GTP binding"/>
    <property type="evidence" value="ECO:0007669"/>
    <property type="project" value="UniProtKB-KW"/>
</dbReference>
<proteinExistence type="predicted"/>
<dbReference type="InterPro" id="IPR027417">
    <property type="entry name" value="P-loop_NTPase"/>
</dbReference>
<comment type="caution">
    <text evidence="5">The sequence shown here is derived from an EMBL/GenBank/DDBJ whole genome shotgun (WGS) entry which is preliminary data.</text>
</comment>
<accession>A0A922MTC3</accession>
<organism evidence="5 6">
    <name type="scientific">Spodoptera exigua</name>
    <name type="common">Beet armyworm</name>
    <name type="synonym">Noctua fulgens</name>
    <dbReference type="NCBI Taxonomy" id="7107"/>
    <lineage>
        <taxon>Eukaryota</taxon>
        <taxon>Metazoa</taxon>
        <taxon>Ecdysozoa</taxon>
        <taxon>Arthropoda</taxon>
        <taxon>Hexapoda</taxon>
        <taxon>Insecta</taxon>
        <taxon>Pterygota</taxon>
        <taxon>Neoptera</taxon>
        <taxon>Endopterygota</taxon>
        <taxon>Lepidoptera</taxon>
        <taxon>Glossata</taxon>
        <taxon>Ditrysia</taxon>
        <taxon>Noctuoidea</taxon>
        <taxon>Noctuidae</taxon>
        <taxon>Amphipyrinae</taxon>
        <taxon>Spodoptera</taxon>
    </lineage>
</organism>
<dbReference type="EMBL" id="JACEFF010000207">
    <property type="protein sequence ID" value="KAH9641992.1"/>
    <property type="molecule type" value="Genomic_DNA"/>
</dbReference>
<protein>
    <submittedName>
        <fullName evidence="5">Uncharacterized protein</fullName>
    </submittedName>
</protein>
<feature type="binding site" evidence="3">
    <location>
        <begin position="14"/>
        <end position="21"/>
    </location>
    <ligand>
        <name>GTP</name>
        <dbReference type="ChEBI" id="CHEBI:37565"/>
    </ligand>
</feature>
<evidence type="ECO:0000313" key="6">
    <source>
        <dbReference type="Proteomes" id="UP000814243"/>
    </source>
</evidence>
<keyword evidence="4" id="KW-0479">Metal-binding</keyword>
<dbReference type="PANTHER" id="PTHR46688:SF1">
    <property type="entry name" value="ADP-RIBOSYLATION FACTOR-LIKE PROTEIN 16"/>
    <property type="match status" value="1"/>
</dbReference>
<dbReference type="AlphaFoldDB" id="A0A922MTC3"/>
<keyword evidence="1 3" id="KW-0547">Nucleotide-binding</keyword>
<dbReference type="Pfam" id="PF00025">
    <property type="entry name" value="Arf"/>
    <property type="match status" value="1"/>
</dbReference>
<sequence length="140" mass="15398">MDDPDKGIPVLCLGPKGSGKTTLLKKLQNAEGIDNTYSPVPTIGTNIYDVYYINKHGKKQMLSIREVGATSFSLQFILVLSKMDAAYRQMRNEALLMLQYARLSTELSNAPTLLEASPLTGEGIDQLKATICDIKIVNTF</sequence>